<gene>
    <name evidence="2" type="ORF">BO94DRAFT_538544</name>
</gene>
<dbReference type="Proteomes" id="UP000246702">
    <property type="component" value="Unassembled WGS sequence"/>
</dbReference>
<evidence type="ECO:0000313" key="2">
    <source>
        <dbReference type="EMBL" id="PWY75217.1"/>
    </source>
</evidence>
<keyword evidence="1" id="KW-1133">Transmembrane helix</keyword>
<dbReference type="AlphaFoldDB" id="A0A317VQ92"/>
<name>A0A317VQ92_9EURO</name>
<proteinExistence type="predicted"/>
<dbReference type="EMBL" id="MSFK01000029">
    <property type="protein sequence ID" value="PWY75217.1"/>
    <property type="molecule type" value="Genomic_DNA"/>
</dbReference>
<comment type="caution">
    <text evidence="2">The sequence shown here is derived from an EMBL/GenBank/DDBJ whole genome shotgun (WGS) entry which is preliminary data.</text>
</comment>
<dbReference type="RefSeq" id="XP_025463844.1">
    <property type="nucleotide sequence ID" value="XM_025612512.1"/>
</dbReference>
<evidence type="ECO:0000313" key="3">
    <source>
        <dbReference type="Proteomes" id="UP000246702"/>
    </source>
</evidence>
<sequence>MAVHWIWHAFPAMILLVVALLPCLPLRQNLKLPVGDLGAWDLLHGTDPADPASIA</sequence>
<organism evidence="2 3">
    <name type="scientific">Aspergillus sclerotioniger CBS 115572</name>
    <dbReference type="NCBI Taxonomy" id="1450535"/>
    <lineage>
        <taxon>Eukaryota</taxon>
        <taxon>Fungi</taxon>
        <taxon>Dikarya</taxon>
        <taxon>Ascomycota</taxon>
        <taxon>Pezizomycotina</taxon>
        <taxon>Eurotiomycetes</taxon>
        <taxon>Eurotiomycetidae</taxon>
        <taxon>Eurotiales</taxon>
        <taxon>Aspergillaceae</taxon>
        <taxon>Aspergillus</taxon>
        <taxon>Aspergillus subgen. Circumdati</taxon>
    </lineage>
</organism>
<evidence type="ECO:0000256" key="1">
    <source>
        <dbReference type="SAM" id="Phobius"/>
    </source>
</evidence>
<keyword evidence="1" id="KW-0472">Membrane</keyword>
<keyword evidence="3" id="KW-1185">Reference proteome</keyword>
<keyword evidence="1" id="KW-0812">Transmembrane</keyword>
<protein>
    <submittedName>
        <fullName evidence="2">Uncharacterized protein</fullName>
    </submittedName>
</protein>
<reference evidence="2 3" key="1">
    <citation type="submission" date="2016-12" db="EMBL/GenBank/DDBJ databases">
        <title>The genomes of Aspergillus section Nigri reveals drivers in fungal speciation.</title>
        <authorList>
            <consortium name="DOE Joint Genome Institute"/>
            <person name="Vesth T.C."/>
            <person name="Nybo J."/>
            <person name="Theobald S."/>
            <person name="Brandl J."/>
            <person name="Frisvad J.C."/>
            <person name="Nielsen K.F."/>
            <person name="Lyhne E.K."/>
            <person name="Kogle M.E."/>
            <person name="Kuo A."/>
            <person name="Riley R."/>
            <person name="Clum A."/>
            <person name="Nolan M."/>
            <person name="Lipzen A."/>
            <person name="Salamov A."/>
            <person name="Henrissat B."/>
            <person name="Wiebenga A."/>
            <person name="De Vries R.P."/>
            <person name="Grigoriev I.V."/>
            <person name="Mortensen U.H."/>
            <person name="Andersen M.R."/>
            <person name="Baker S.E."/>
        </authorList>
    </citation>
    <scope>NUCLEOTIDE SEQUENCE [LARGE SCALE GENOMIC DNA]</scope>
    <source>
        <strain evidence="2 3">CBS 115572</strain>
    </source>
</reference>
<dbReference type="GeneID" id="37114655"/>
<feature type="transmembrane region" description="Helical" evidence="1">
    <location>
        <begin position="6"/>
        <end position="24"/>
    </location>
</feature>
<accession>A0A317VQ92</accession>